<sequence>MFKPFESNHKVAETQILSISGKSAKFKSIARSTTSNTIVTSQSVGELTTTSASSSFILGANSVSELTTANTPSEQTNSIHSFWSSALSSSAAFIFSIHLGPHHYHHEHPHLHPHRHSSWSSAS</sequence>
<evidence type="ECO:0000313" key="2">
    <source>
        <dbReference type="Proteomes" id="UP000001064"/>
    </source>
</evidence>
<keyword evidence="2" id="KW-1185">Reference proteome</keyword>
<dbReference type="GeneID" id="10502118"/>
<proteinExistence type="predicted"/>
<organism evidence="1 2">
    <name type="scientific">Dictyostelium purpureum</name>
    <name type="common">Slime mold</name>
    <dbReference type="NCBI Taxonomy" id="5786"/>
    <lineage>
        <taxon>Eukaryota</taxon>
        <taxon>Amoebozoa</taxon>
        <taxon>Evosea</taxon>
        <taxon>Eumycetozoa</taxon>
        <taxon>Dictyostelia</taxon>
        <taxon>Dictyosteliales</taxon>
        <taxon>Dictyosteliaceae</taxon>
        <taxon>Dictyostelium</taxon>
    </lineage>
</organism>
<evidence type="ECO:0000313" key="1">
    <source>
        <dbReference type="EMBL" id="EGC38393.1"/>
    </source>
</evidence>
<dbReference type="VEuPathDB" id="AmoebaDB:DICPUDRAFT_148917"/>
<dbReference type="InParanoid" id="F0ZCB9"/>
<dbReference type="AlphaFoldDB" id="F0ZCB9"/>
<dbReference type="Proteomes" id="UP000001064">
    <property type="component" value="Unassembled WGS sequence"/>
</dbReference>
<protein>
    <submittedName>
        <fullName evidence="1">Uncharacterized protein</fullName>
    </submittedName>
</protein>
<dbReference type="EMBL" id="GL870977">
    <property type="protein sequence ID" value="EGC38393.1"/>
    <property type="molecule type" value="Genomic_DNA"/>
</dbReference>
<dbReference type="KEGG" id="dpp:DICPUDRAFT_148917"/>
<reference evidence="2" key="1">
    <citation type="journal article" date="2011" name="Genome Biol.">
        <title>Comparative genomics of the social amoebae Dictyostelium discoideum and Dictyostelium purpureum.</title>
        <authorList>
            <consortium name="US DOE Joint Genome Institute (JGI-PGF)"/>
            <person name="Sucgang R."/>
            <person name="Kuo A."/>
            <person name="Tian X."/>
            <person name="Salerno W."/>
            <person name="Parikh A."/>
            <person name="Feasley C.L."/>
            <person name="Dalin E."/>
            <person name="Tu H."/>
            <person name="Huang E."/>
            <person name="Barry K."/>
            <person name="Lindquist E."/>
            <person name="Shapiro H."/>
            <person name="Bruce D."/>
            <person name="Schmutz J."/>
            <person name="Salamov A."/>
            <person name="Fey P."/>
            <person name="Gaudet P."/>
            <person name="Anjard C."/>
            <person name="Babu M.M."/>
            <person name="Basu S."/>
            <person name="Bushmanova Y."/>
            <person name="van der Wel H."/>
            <person name="Katoh-Kurasawa M."/>
            <person name="Dinh C."/>
            <person name="Coutinho P.M."/>
            <person name="Saito T."/>
            <person name="Elias M."/>
            <person name="Schaap P."/>
            <person name="Kay R.R."/>
            <person name="Henrissat B."/>
            <person name="Eichinger L."/>
            <person name="Rivero F."/>
            <person name="Putnam N.H."/>
            <person name="West C.M."/>
            <person name="Loomis W.F."/>
            <person name="Chisholm R.L."/>
            <person name="Shaulsky G."/>
            <person name="Strassmann J.E."/>
            <person name="Queller D.C."/>
            <person name="Kuspa A."/>
            <person name="Grigoriev I.V."/>
        </authorList>
    </citation>
    <scope>NUCLEOTIDE SEQUENCE [LARGE SCALE GENOMIC DNA]</scope>
    <source>
        <strain evidence="2">QSDP1</strain>
    </source>
</reference>
<dbReference type="RefSeq" id="XP_003285054.1">
    <property type="nucleotide sequence ID" value="XM_003285006.1"/>
</dbReference>
<gene>
    <name evidence="1" type="ORF">DICPUDRAFT_148917</name>
</gene>
<name>F0ZCB9_DICPU</name>
<accession>F0ZCB9</accession>